<proteinExistence type="inferred from homology"/>
<name>A0A2H4QBD9_9VIRU</name>
<dbReference type="RefSeq" id="YP_010797566.1">
    <property type="nucleotide sequence ID" value="NC_076206.1"/>
</dbReference>
<evidence type="ECO:0000313" key="9">
    <source>
        <dbReference type="Proteomes" id="UP000677376"/>
    </source>
</evidence>
<evidence type="ECO:0000256" key="1">
    <source>
        <dbReference type="ARBA" id="ARBA00004328"/>
    </source>
</evidence>
<organism evidence="8">
    <name type="scientific">Torque teno didelphis albiventris virus</name>
    <dbReference type="NCBI Taxonomy" id="2054619"/>
    <lineage>
        <taxon>Viruses</taxon>
        <taxon>Monodnaviria</taxon>
        <taxon>Shotokuvirae</taxon>
        <taxon>Commensaviricota</taxon>
        <taxon>Cardeaviricetes</taxon>
        <taxon>Sanitavirales</taxon>
        <taxon>Anelloviridae</taxon>
        <taxon>Xitorquevirus</taxon>
        <taxon>Xitorquevirus didel1</taxon>
    </lineage>
</organism>
<feature type="compositionally biased region" description="Basic residues" evidence="7">
    <location>
        <begin position="36"/>
        <end position="52"/>
    </location>
</feature>
<dbReference type="KEGG" id="vg:80535518"/>
<feature type="compositionally biased region" description="Basic and acidic residues" evidence="7">
    <location>
        <begin position="490"/>
        <end position="501"/>
    </location>
</feature>
<dbReference type="GO" id="GO:0039615">
    <property type="term" value="C:T=1 icosahedral viral capsid"/>
    <property type="evidence" value="ECO:0007669"/>
    <property type="project" value="UniProtKB-UniRule"/>
</dbReference>
<dbReference type="InterPro" id="IPR004219">
    <property type="entry name" value="TTvirus_Unk"/>
</dbReference>
<evidence type="ECO:0000256" key="3">
    <source>
        <dbReference type="ARBA" id="ARBA00022431"/>
    </source>
</evidence>
<dbReference type="Proteomes" id="UP000677376">
    <property type="component" value="Segment"/>
</dbReference>
<feature type="region of interest" description="Disordered" evidence="7">
    <location>
        <begin position="36"/>
        <end position="56"/>
    </location>
</feature>
<evidence type="ECO:0000256" key="7">
    <source>
        <dbReference type="SAM" id="MobiDB-lite"/>
    </source>
</evidence>
<keyword evidence="3 6" id="KW-1140">T=1 icosahedral capsid protein</keyword>
<keyword evidence="4 6" id="KW-0167">Capsid protein</keyword>
<evidence type="ECO:0000256" key="6">
    <source>
        <dbReference type="RuleBase" id="RU361230"/>
    </source>
</evidence>
<keyword evidence="9" id="KW-1185">Reference proteome</keyword>
<evidence type="ECO:0000256" key="4">
    <source>
        <dbReference type="ARBA" id="ARBA00022561"/>
    </source>
</evidence>
<feature type="region of interest" description="Disordered" evidence="7">
    <location>
        <begin position="482"/>
        <end position="525"/>
    </location>
</feature>
<reference evidence="8" key="1">
    <citation type="journal article" date="2017" name="Virology">
        <title>Discovery of novel anelloviruses in small mammals expands the host range and diversity of the Anelloviridae.</title>
        <authorList>
            <person name="de Souza W.M."/>
            <person name="Fumagalli M.J."/>
            <person name="de Araujo J."/>
            <person name="Sabino-Santos G.Jr."/>
            <person name="Maia F.G.M."/>
            <person name="Romeiro M.F."/>
            <person name="Modha S."/>
            <person name="Nardi M.S."/>
            <person name="Queiroz L.H."/>
            <person name="Durigon E.L."/>
            <person name="Nunes M.R.T."/>
            <person name="Murcia P.R."/>
            <person name="Figueiredo L.T.M."/>
        </authorList>
    </citation>
    <scope>NUCLEOTIDE SEQUENCE</scope>
    <source>
        <strain evidence="8">3470</strain>
    </source>
</reference>
<accession>A0A2H4QBD9</accession>
<evidence type="ECO:0000256" key="5">
    <source>
        <dbReference type="ARBA" id="ARBA00022844"/>
    </source>
</evidence>
<evidence type="ECO:0000256" key="2">
    <source>
        <dbReference type="ARBA" id="ARBA00006131"/>
    </source>
</evidence>
<feature type="compositionally biased region" description="Acidic residues" evidence="7">
    <location>
        <begin position="502"/>
        <end position="516"/>
    </location>
</feature>
<comment type="function">
    <text evidence="6">Self-assembles to form an icosahedral capsid.</text>
</comment>
<protein>
    <recommendedName>
        <fullName evidence="6">Capsid protein</fullName>
    </recommendedName>
</protein>
<dbReference type="EMBL" id="MF541378">
    <property type="protein sequence ID" value="ATX61858.1"/>
    <property type="molecule type" value="Genomic_DNA"/>
</dbReference>
<dbReference type="Pfam" id="PF02956">
    <property type="entry name" value="TT_ORF1"/>
    <property type="match status" value="1"/>
</dbReference>
<dbReference type="GeneID" id="80535518"/>
<sequence>MPFYYNSTFGRKYAYFRRQRWLRRYGRRPARRIRRRYTRRKQVRRRRRRGPRKQTITQWGPGRRLKCNIVGFWSAIVGIQANTTVQYTSRNLYNYGGGGIQTWKWSLLDMYYQHKDHMCYWSASNDGTDLARYHGTTLYCFPNDSFSYIVHWDRDLYKKDVKNYPIYLSHPYLLLLHPDHKVVWSLKHKGRAKAKRIVLRPPAQLTNEWYFQADLAPLNLWTVQFTLFDPDNVWLQASDGSIKMTVGVDSTLIGMGTTGRLWQTMYATLWDIGCEDNLVAVNRTKQPPATATSHLASPEEYHADMNWEYFGAGYPYWITLWGTDLSKSANSPSEIKTGKNVWIKWFPPKEMTKPSQVIEPDFTKKKLWTLLTRTQAQALVKSGWFIQKSDPYSYNIFVKYRSRFEWGGYTPDVTDTVIDPIPNQPAGTQQPLVARTSRRLQQVQVQDPSKVGQDILNPWDLRRGIITKRAFERITADPEQISFTAIRPSTGKEKELSHSEDEASSEEAESSWEEDPGLSTSPDTRKLYRLVKHLRKQLRD</sequence>
<comment type="similarity">
    <text evidence="2 6">Belongs to the anelloviridae capsid protein family.</text>
</comment>
<comment type="subcellular location">
    <subcellularLocation>
        <location evidence="1 6">Virion</location>
    </subcellularLocation>
</comment>
<evidence type="ECO:0000313" key="8">
    <source>
        <dbReference type="EMBL" id="ATX61858.1"/>
    </source>
</evidence>
<keyword evidence="5 6" id="KW-0946">Virion</keyword>